<keyword evidence="1" id="KW-0175">Coiled coil</keyword>
<evidence type="ECO:0000313" key="4">
    <source>
        <dbReference type="EMBL" id="RNF09125.1"/>
    </source>
</evidence>
<protein>
    <recommendedName>
        <fullName evidence="3">C2 domain-containing protein</fullName>
    </recommendedName>
</protein>
<dbReference type="AlphaFoldDB" id="A0A3R7KK73"/>
<proteinExistence type="predicted"/>
<dbReference type="GO" id="GO:0030527">
    <property type="term" value="F:structural constituent of chromatin"/>
    <property type="evidence" value="ECO:0007669"/>
    <property type="project" value="TreeGrafter"/>
</dbReference>
<dbReference type="SUPFAM" id="SSF49562">
    <property type="entry name" value="C2 domain (Calcium/lipid-binding domain, CaLB)"/>
    <property type="match status" value="1"/>
</dbReference>
<reference evidence="4 5" key="1">
    <citation type="journal article" date="2018" name="BMC Genomics">
        <title>Genomic comparison of Trypanosoma conorhini and Trypanosoma rangeli to Trypanosoma cruzi strains of high and low virulence.</title>
        <authorList>
            <person name="Bradwell K.R."/>
            <person name="Koparde V.N."/>
            <person name="Matveyev A.V."/>
            <person name="Serrano M.G."/>
            <person name="Alves J.M."/>
            <person name="Parikh H."/>
            <person name="Huang B."/>
            <person name="Lee V."/>
            <person name="Espinosa-Alvarez O."/>
            <person name="Ortiz P.A."/>
            <person name="Costa-Martins A.G."/>
            <person name="Teixeira M.M."/>
            <person name="Buck G.A."/>
        </authorList>
    </citation>
    <scope>NUCLEOTIDE SEQUENCE [LARGE SCALE GENOMIC DNA]</scope>
    <source>
        <strain evidence="4 5">AM80</strain>
    </source>
</reference>
<dbReference type="VEuPathDB" id="TriTrypDB:TRSC58_02003"/>
<comment type="caution">
    <text evidence="4">The sequence shown here is derived from an EMBL/GenBank/DDBJ whole genome shotgun (WGS) entry which is preliminary data.</text>
</comment>
<feature type="coiled-coil region" evidence="1">
    <location>
        <begin position="10"/>
        <end position="44"/>
    </location>
</feature>
<accession>A0A3R7KK73</accession>
<dbReference type="PROSITE" id="PS50004">
    <property type="entry name" value="C2"/>
    <property type="match status" value="1"/>
</dbReference>
<dbReference type="Proteomes" id="UP000283634">
    <property type="component" value="Unassembled WGS sequence"/>
</dbReference>
<evidence type="ECO:0000256" key="1">
    <source>
        <dbReference type="SAM" id="Coils"/>
    </source>
</evidence>
<feature type="coiled-coil region" evidence="1">
    <location>
        <begin position="520"/>
        <end position="575"/>
    </location>
</feature>
<dbReference type="OMA" id="LNCVRDT"/>
<evidence type="ECO:0000256" key="2">
    <source>
        <dbReference type="SAM" id="MobiDB-lite"/>
    </source>
</evidence>
<feature type="coiled-coil region" evidence="1">
    <location>
        <begin position="167"/>
        <end position="265"/>
    </location>
</feature>
<feature type="coiled-coil region" evidence="1">
    <location>
        <begin position="354"/>
        <end position="463"/>
    </location>
</feature>
<evidence type="ECO:0000259" key="3">
    <source>
        <dbReference type="PROSITE" id="PS50004"/>
    </source>
</evidence>
<organism evidence="4 5">
    <name type="scientific">Trypanosoma rangeli</name>
    <dbReference type="NCBI Taxonomy" id="5698"/>
    <lineage>
        <taxon>Eukaryota</taxon>
        <taxon>Discoba</taxon>
        <taxon>Euglenozoa</taxon>
        <taxon>Kinetoplastea</taxon>
        <taxon>Metakinetoplastina</taxon>
        <taxon>Trypanosomatida</taxon>
        <taxon>Trypanosomatidae</taxon>
        <taxon>Trypanosoma</taxon>
        <taxon>Herpetosoma</taxon>
    </lineage>
</organism>
<evidence type="ECO:0000313" key="5">
    <source>
        <dbReference type="Proteomes" id="UP000283634"/>
    </source>
</evidence>
<feature type="compositionally biased region" description="Basic and acidic residues" evidence="2">
    <location>
        <begin position="112"/>
        <end position="122"/>
    </location>
</feature>
<feature type="region of interest" description="Disordered" evidence="2">
    <location>
        <begin position="74"/>
        <end position="122"/>
    </location>
</feature>
<gene>
    <name evidence="4" type="ORF">TraAM80_02384</name>
</gene>
<dbReference type="GO" id="GO:0005638">
    <property type="term" value="C:lamin filament"/>
    <property type="evidence" value="ECO:0007669"/>
    <property type="project" value="TreeGrafter"/>
</dbReference>
<dbReference type="PANTHER" id="PTHR19956">
    <property type="entry name" value="LAMIN TAIL DOMAIN-CONTAINING PROTEIN 2"/>
    <property type="match status" value="1"/>
</dbReference>
<dbReference type="Gene3D" id="2.60.40.150">
    <property type="entry name" value="C2 domain"/>
    <property type="match status" value="1"/>
</dbReference>
<dbReference type="GeneID" id="40326317"/>
<feature type="coiled-coil region" evidence="1">
    <location>
        <begin position="295"/>
        <end position="322"/>
    </location>
</feature>
<feature type="domain" description="C2" evidence="3">
    <location>
        <begin position="755"/>
        <end position="891"/>
    </location>
</feature>
<dbReference type="OrthoDB" id="265147at2759"/>
<name>A0A3R7KK73_TRYRA</name>
<dbReference type="RefSeq" id="XP_029240777.1">
    <property type="nucleotide sequence ID" value="XM_029379388.1"/>
</dbReference>
<dbReference type="InterPro" id="IPR000008">
    <property type="entry name" value="C2_dom"/>
</dbReference>
<sequence>MRRTADVQVAASREDRLQRALQENRQLKHEVQDLREKLKIVQVKFYRLTRDLKRVPPEMLQPLDDTTLPKVRPTSFGDIHPNSHCLLGATSSTRRGPPTSLPRVEGPSTEHTSAEAESKELQRCREALQQARLEIASLRAGAPQTTEGAAAATALSFSPSPAVSLVLEQLQQDLARAVAERDQMSAECDGLREQLSRTRAEFETAHFLQQQHRSFERHSFDVLNERAETAEGARQQLDSEYQKLIDALTREKDSLALKLRLAQQENAERSKELAAVDPTVLIQLQNEVHDKSKQIPVLTSRIQRAQQQAETLKGECSRLVEELKRIHAMHADTKRQLFEAEHEKSLLQVRCTRMEELEATVQRKSEELIHVEQELLRTAGTLQTCNRETEEAVRRELSSRIADLQEMRDSAELRRREKESQLLDAQHQLAEMKRQLEVVHGDAAMYREQLKKAEMEISELTARATLMGHATEELGDEHVQRALTVAAIRKTSSRRSGAVGEAEEALDMWDALKWDDDWEADQLREALASAALDMELANTRCSQMSTQVEQSRSLLQQLSQERDVLLEENIEMRRRLSHVQTVFAKQQLEVYRAAKERGADSMDARTGLISFHIQGVECDAGLLRSLGIGKAAGAAVTLFFTMDGLQSYDTMLSPTFYALDELLDIWFRYDHLDRDEVTIADIRNTTFLFQLHQVKGATNVIVAMGEIPGVALLSCRELTVSERVPMVNGNGEPAGAVTVEMCASNLMLPVLLDRQLSSTLFTAEALRATLVRLRGVVALRVQVFRADGLLGTPVPQPYVFYTTSAPAGLSCVRDTVVRPSSKSFTTDPVFDADPVDHRLVMDRELVEFMVVGAVVFIVFDEQAKDVQANLGVVEVPLRSLLESPQTVVRTTEVLHPQGTLSVGLSWVCRT</sequence>
<dbReference type="InterPro" id="IPR035892">
    <property type="entry name" value="C2_domain_sf"/>
</dbReference>
<dbReference type="PANTHER" id="PTHR19956:SF5">
    <property type="entry name" value="LAMIN TAIL DOMAIN-CONTAINING PROTEIN 2"/>
    <property type="match status" value="1"/>
</dbReference>
<dbReference type="EMBL" id="MKGL01000053">
    <property type="protein sequence ID" value="RNF09125.1"/>
    <property type="molecule type" value="Genomic_DNA"/>
</dbReference>
<keyword evidence="5" id="KW-1185">Reference proteome</keyword>
<dbReference type="InterPro" id="IPR052877">
    <property type="entry name" value="Lamin_tail_domain"/>
</dbReference>